<protein>
    <submittedName>
        <fullName evidence="4">Uncharacterized protein</fullName>
    </submittedName>
</protein>
<evidence type="ECO:0000256" key="2">
    <source>
        <dbReference type="ARBA" id="ARBA00022737"/>
    </source>
</evidence>
<feature type="non-terminal residue" evidence="4">
    <location>
        <position position="1"/>
    </location>
</feature>
<evidence type="ECO:0000313" key="4">
    <source>
        <dbReference type="EMBL" id="KZT31920.1"/>
    </source>
</evidence>
<reference evidence="4 5" key="1">
    <citation type="journal article" date="2016" name="Mol. Biol. Evol.">
        <title>Comparative Genomics of Early-Diverging Mushroom-Forming Fungi Provides Insights into the Origins of Lignocellulose Decay Capabilities.</title>
        <authorList>
            <person name="Nagy L.G."/>
            <person name="Riley R."/>
            <person name="Tritt A."/>
            <person name="Adam C."/>
            <person name="Daum C."/>
            <person name="Floudas D."/>
            <person name="Sun H."/>
            <person name="Yadav J.S."/>
            <person name="Pangilinan J."/>
            <person name="Larsson K.H."/>
            <person name="Matsuura K."/>
            <person name="Barry K."/>
            <person name="Labutti K."/>
            <person name="Kuo R."/>
            <person name="Ohm R.A."/>
            <person name="Bhattacharya S.S."/>
            <person name="Shirouzu T."/>
            <person name="Yoshinaga Y."/>
            <person name="Martin F.M."/>
            <person name="Grigoriev I.V."/>
            <person name="Hibbett D.S."/>
        </authorList>
    </citation>
    <scope>NUCLEOTIDE SEQUENCE [LARGE SCALE GENOMIC DNA]</scope>
    <source>
        <strain evidence="4 5">HHB10207 ss-3</strain>
    </source>
</reference>
<dbReference type="STRING" id="1314776.A0A165X7Z5"/>
<dbReference type="OrthoDB" id="2662816at2759"/>
<evidence type="ECO:0000256" key="1">
    <source>
        <dbReference type="ARBA" id="ARBA00022574"/>
    </source>
</evidence>
<dbReference type="Proteomes" id="UP000076798">
    <property type="component" value="Unassembled WGS sequence"/>
</dbReference>
<dbReference type="PROSITE" id="PS50082">
    <property type="entry name" value="WD_REPEATS_2"/>
    <property type="match status" value="1"/>
</dbReference>
<gene>
    <name evidence="4" type="ORF">SISSUDRAFT_963313</name>
</gene>
<dbReference type="SUPFAM" id="SSF50969">
    <property type="entry name" value="YVTN repeat-like/Quinoprotein amine dehydrogenase"/>
    <property type="match status" value="1"/>
</dbReference>
<keyword evidence="2" id="KW-0677">Repeat</keyword>
<dbReference type="InterPro" id="IPR001680">
    <property type="entry name" value="WD40_rpt"/>
</dbReference>
<evidence type="ECO:0000313" key="5">
    <source>
        <dbReference type="Proteomes" id="UP000076798"/>
    </source>
</evidence>
<name>A0A165X7Z5_9AGAM</name>
<keyword evidence="5" id="KW-1185">Reference proteome</keyword>
<dbReference type="InterPro" id="IPR015943">
    <property type="entry name" value="WD40/YVTN_repeat-like_dom_sf"/>
</dbReference>
<feature type="non-terminal residue" evidence="4">
    <location>
        <position position="69"/>
    </location>
</feature>
<accession>A0A165X7Z5</accession>
<dbReference type="PROSITE" id="PS50294">
    <property type="entry name" value="WD_REPEATS_REGION"/>
    <property type="match status" value="1"/>
</dbReference>
<dbReference type="SMART" id="SM00320">
    <property type="entry name" value="WD40"/>
    <property type="match status" value="1"/>
</dbReference>
<dbReference type="InterPro" id="IPR019775">
    <property type="entry name" value="WD40_repeat_CS"/>
</dbReference>
<dbReference type="InterPro" id="IPR011044">
    <property type="entry name" value="Quino_amine_DH_bsu"/>
</dbReference>
<dbReference type="EMBL" id="KV428427">
    <property type="protein sequence ID" value="KZT31920.1"/>
    <property type="molecule type" value="Genomic_DNA"/>
</dbReference>
<keyword evidence="1 3" id="KW-0853">WD repeat</keyword>
<organism evidence="4 5">
    <name type="scientific">Sistotremastrum suecicum HHB10207 ss-3</name>
    <dbReference type="NCBI Taxonomy" id="1314776"/>
    <lineage>
        <taxon>Eukaryota</taxon>
        <taxon>Fungi</taxon>
        <taxon>Dikarya</taxon>
        <taxon>Basidiomycota</taxon>
        <taxon>Agaricomycotina</taxon>
        <taxon>Agaricomycetes</taxon>
        <taxon>Sistotremastrales</taxon>
        <taxon>Sistotremastraceae</taxon>
        <taxon>Sistotremastrum</taxon>
    </lineage>
</organism>
<proteinExistence type="predicted"/>
<dbReference type="PROSITE" id="PS00678">
    <property type="entry name" value="WD_REPEATS_1"/>
    <property type="match status" value="1"/>
</dbReference>
<feature type="repeat" description="WD" evidence="3">
    <location>
        <begin position="35"/>
        <end position="69"/>
    </location>
</feature>
<dbReference type="AlphaFoldDB" id="A0A165X7Z5"/>
<dbReference type="Gene3D" id="2.130.10.10">
    <property type="entry name" value="YVTN repeat-like/Quinoprotein amine dehydrogenase"/>
    <property type="match status" value="1"/>
</dbReference>
<evidence type="ECO:0000256" key="3">
    <source>
        <dbReference type="PROSITE-ProRule" id="PRU00221"/>
    </source>
</evidence>
<sequence length="69" mass="7527">SCLAISVGGQYLGWATDDYRLGLWNIATGEPKREPIGGDKGVSAVEFSHDGVIVASSWDDDKIRLWDMT</sequence>